<dbReference type="Proteomes" id="UP000185280">
    <property type="component" value="Segment"/>
</dbReference>
<dbReference type="EMBL" id="KJ019064">
    <property type="protein sequence ID" value="AIX22810.1"/>
    <property type="molecule type" value="Genomic_DNA"/>
</dbReference>
<accession>A0A0E3FA10</accession>
<organism evidence="2 4">
    <name type="scientific">Synechococcus phage ACG-2014c</name>
    <dbReference type="NCBI Taxonomy" id="1079998"/>
    <lineage>
        <taxon>Viruses</taxon>
        <taxon>Duplodnaviria</taxon>
        <taxon>Heunggongvirae</taxon>
        <taxon>Uroviricota</taxon>
        <taxon>Caudoviricetes</taxon>
        <taxon>Pantevenvirales</taxon>
        <taxon>Kyanoviridae</taxon>
        <taxon>Namakavirus</taxon>
        <taxon>Namakavirus smbcm6</taxon>
    </lineage>
</organism>
<protein>
    <submittedName>
        <fullName evidence="2">Uncharacterized protein</fullName>
    </submittedName>
</protein>
<dbReference type="OrthoDB" id="25774at10239"/>
<evidence type="ECO:0000313" key="2">
    <source>
        <dbReference type="EMBL" id="AIX22810.1"/>
    </source>
</evidence>
<evidence type="ECO:0000313" key="5">
    <source>
        <dbReference type="Proteomes" id="UP000185279"/>
    </source>
</evidence>
<gene>
    <name evidence="1" type="ORF">Syn7803C43_41</name>
    <name evidence="2" type="ORF">Syn7803C98_42</name>
    <name evidence="3" type="ORF">Syn7803US88_41</name>
</gene>
<name>A0A0E3FA10_9CAUD</name>
<dbReference type="Proteomes" id="UP000185279">
    <property type="component" value="Segment"/>
</dbReference>
<proteinExistence type="predicted"/>
<dbReference type="EMBL" id="KJ019128">
    <property type="protein sequence ID" value="AIX38042.1"/>
    <property type="molecule type" value="Genomic_DNA"/>
</dbReference>
<reference evidence="4 5" key="1">
    <citation type="submission" date="2013-12" db="EMBL/GenBank/DDBJ databases">
        <title>Ecological redundancy of diverse viral populations within a natural community.</title>
        <authorList>
            <person name="Gregory A.C."/>
            <person name="LaButti K."/>
            <person name="Copeland A."/>
            <person name="Woyke T."/>
            <person name="Sullivan M.B."/>
        </authorList>
    </citation>
    <scope>NUCLEOTIDE SEQUENCE [LARGE SCALE GENOMIC DNA]</scope>
    <source>
        <strain evidence="1">Syn7803C43</strain>
        <strain evidence="2">Syn7803C98</strain>
        <strain evidence="3">Syn7803US88</strain>
    </source>
</reference>
<evidence type="ECO:0000313" key="1">
    <source>
        <dbReference type="EMBL" id="AIX14436.1"/>
    </source>
</evidence>
<dbReference type="RefSeq" id="YP_007001769.1">
    <property type="nucleotide sequence ID" value="NC_019444.1"/>
</dbReference>
<evidence type="ECO:0000313" key="3">
    <source>
        <dbReference type="EMBL" id="AIX38042.1"/>
    </source>
</evidence>
<evidence type="ECO:0000313" key="4">
    <source>
        <dbReference type="Proteomes" id="UP000185278"/>
    </source>
</evidence>
<sequence>MTNLKSAVLDSMQKEILRQAIFMYVSDLQKDFYQDKKIISKEYNARMKSISEIVEVLHLKNCY</sequence>
<dbReference type="EMBL" id="KJ019027">
    <property type="protein sequence ID" value="AIX14436.1"/>
    <property type="molecule type" value="Genomic_DNA"/>
</dbReference>
<dbReference type="Proteomes" id="UP000185278">
    <property type="component" value="Segment"/>
</dbReference>